<dbReference type="Proteomes" id="UP001606210">
    <property type="component" value="Unassembled WGS sequence"/>
</dbReference>
<keyword evidence="3" id="KW-0815">Transposition</keyword>
<keyword evidence="7" id="KW-1185">Reference proteome</keyword>
<evidence type="ECO:0000256" key="3">
    <source>
        <dbReference type="ARBA" id="ARBA00022578"/>
    </source>
</evidence>
<gene>
    <name evidence="6" type="ORF">ACG00Y_23375</name>
</gene>
<dbReference type="EMBL" id="JBIGHV010000010">
    <property type="protein sequence ID" value="MFG6432876.1"/>
    <property type="molecule type" value="Genomic_DNA"/>
</dbReference>
<reference evidence="6 7" key="1">
    <citation type="submission" date="2024-08" db="EMBL/GenBank/DDBJ databases">
        <authorList>
            <person name="Lu H."/>
        </authorList>
    </citation>
    <scope>NUCLEOTIDE SEQUENCE [LARGE SCALE GENOMIC DNA]</scope>
    <source>
        <strain evidence="6 7">LYH14W</strain>
    </source>
</reference>
<dbReference type="RefSeq" id="WP_394483098.1">
    <property type="nucleotide sequence ID" value="NZ_JBIGHV010000010.1"/>
</dbReference>
<evidence type="ECO:0000313" key="6">
    <source>
        <dbReference type="EMBL" id="MFG6432876.1"/>
    </source>
</evidence>
<proteinExistence type="inferred from homology"/>
<comment type="similarity">
    <text evidence="2">Belongs to the transposase mutator family.</text>
</comment>
<accession>A0ABW7F8C0</accession>
<sequence length="270" mass="29074">MGNTYSANSWLSRPLCRRYIAAVFSSTDQLRLIANADGPQVICWALGSLINGESEVLGAWLSKDGTFSPRSSVFGELKARGAEFIRLGVGNLAGEDASFKLAYCHGEIVDSVEQALEAVAARVPPRHRQEMLRCFRAAAEAETLELGRSELARFQGSGLGEKYPDVVQLWGDALARFEPIFSLNEQLRGLVRLADRTAADVRGRLNRAILQHGPFSDSGAALDFVALSLARAEQRLDRERGNAEAARGVGRRASGAGLSMSDAVGVPTLA</sequence>
<keyword evidence="4" id="KW-0238">DNA-binding</keyword>
<organism evidence="6 7">
    <name type="scientific">Pelomonas parva</name>
    <dbReference type="NCBI Taxonomy" id="3299032"/>
    <lineage>
        <taxon>Bacteria</taxon>
        <taxon>Pseudomonadati</taxon>
        <taxon>Pseudomonadota</taxon>
        <taxon>Betaproteobacteria</taxon>
        <taxon>Burkholderiales</taxon>
        <taxon>Sphaerotilaceae</taxon>
        <taxon>Roseateles</taxon>
    </lineage>
</organism>
<comment type="caution">
    <text evidence="6">The sequence shown here is derived from an EMBL/GenBank/DDBJ whole genome shotgun (WGS) entry which is preliminary data.</text>
</comment>
<evidence type="ECO:0000313" key="7">
    <source>
        <dbReference type="Proteomes" id="UP001606210"/>
    </source>
</evidence>
<dbReference type="Pfam" id="PF00872">
    <property type="entry name" value="Transposase_mut"/>
    <property type="match status" value="1"/>
</dbReference>
<protein>
    <submittedName>
        <fullName evidence="6">Transposase</fullName>
    </submittedName>
</protein>
<dbReference type="InterPro" id="IPR001207">
    <property type="entry name" value="Transposase_mutator"/>
</dbReference>
<keyword evidence="5" id="KW-0233">DNA recombination</keyword>
<evidence type="ECO:0000256" key="2">
    <source>
        <dbReference type="ARBA" id="ARBA00010961"/>
    </source>
</evidence>
<name>A0ABW7F8C0_9BURK</name>
<evidence type="ECO:0000256" key="4">
    <source>
        <dbReference type="ARBA" id="ARBA00023125"/>
    </source>
</evidence>
<evidence type="ECO:0000256" key="5">
    <source>
        <dbReference type="ARBA" id="ARBA00023172"/>
    </source>
</evidence>
<comment type="function">
    <text evidence="1">Required for the transposition of the insertion element.</text>
</comment>
<evidence type="ECO:0000256" key="1">
    <source>
        <dbReference type="ARBA" id="ARBA00002190"/>
    </source>
</evidence>